<evidence type="ECO:0000256" key="6">
    <source>
        <dbReference type="ARBA" id="ARBA00023303"/>
    </source>
</evidence>
<evidence type="ECO:0000256" key="2">
    <source>
        <dbReference type="ARBA" id="ARBA00022475"/>
    </source>
</evidence>
<comment type="subcellular location">
    <subcellularLocation>
        <location evidence="1 10">Cell membrane</location>
        <topology evidence="1 10">Multi-pass membrane protein</topology>
    </subcellularLocation>
</comment>
<sequence>MTLLAVAIGGCLGAVFRYIILLKIKGTRGIVVINWLGSFLMGFSLPIAIETSWLSMFWIVGFLGAFTTFSTFAVQFVENWIKGKQRKAISYALFTLLGGFVFVSIGWWLGSLI</sequence>
<dbReference type="GO" id="GO:0062054">
    <property type="term" value="F:fluoride channel activity"/>
    <property type="evidence" value="ECO:0007669"/>
    <property type="project" value="UniProtKB-UniRule"/>
</dbReference>
<keyword evidence="2 10" id="KW-1003">Cell membrane</keyword>
<evidence type="ECO:0000313" key="11">
    <source>
        <dbReference type="EMBL" id="QBP39998.1"/>
    </source>
</evidence>
<proteinExistence type="inferred from homology"/>
<dbReference type="PANTHER" id="PTHR28259:SF1">
    <property type="entry name" value="FLUORIDE EXPORT PROTEIN 1-RELATED"/>
    <property type="match status" value="1"/>
</dbReference>
<keyword evidence="5 10" id="KW-0472">Membrane</keyword>
<keyword evidence="10" id="KW-0479">Metal-binding</keyword>
<dbReference type="InterPro" id="IPR003691">
    <property type="entry name" value="FluC"/>
</dbReference>
<dbReference type="GO" id="GO:0005886">
    <property type="term" value="C:plasma membrane"/>
    <property type="evidence" value="ECO:0007669"/>
    <property type="project" value="UniProtKB-SubCell"/>
</dbReference>
<dbReference type="OrthoDB" id="9815830at2"/>
<evidence type="ECO:0000256" key="5">
    <source>
        <dbReference type="ARBA" id="ARBA00023136"/>
    </source>
</evidence>
<protein>
    <recommendedName>
        <fullName evidence="10">Fluoride-specific ion channel FluC</fullName>
    </recommendedName>
</protein>
<dbReference type="AlphaFoldDB" id="A0A4P6ZVH0"/>
<dbReference type="RefSeq" id="WP_134208522.1">
    <property type="nucleotide sequence ID" value="NZ_CP038015.1"/>
</dbReference>
<keyword evidence="10" id="KW-0813">Transport</keyword>
<keyword evidence="10" id="KW-0915">Sodium</keyword>
<keyword evidence="4 10" id="KW-1133">Transmembrane helix</keyword>
<organism evidence="11 12">
    <name type="scientific">Paenisporosarcina antarctica</name>
    <dbReference type="NCBI Taxonomy" id="417367"/>
    <lineage>
        <taxon>Bacteria</taxon>
        <taxon>Bacillati</taxon>
        <taxon>Bacillota</taxon>
        <taxon>Bacilli</taxon>
        <taxon>Bacillales</taxon>
        <taxon>Caryophanaceae</taxon>
        <taxon>Paenisporosarcina</taxon>
    </lineage>
</organism>
<dbReference type="HAMAP" id="MF_00454">
    <property type="entry name" value="FluC"/>
    <property type="match status" value="1"/>
</dbReference>
<dbReference type="PANTHER" id="PTHR28259">
    <property type="entry name" value="FLUORIDE EXPORT PROTEIN 1-RELATED"/>
    <property type="match status" value="1"/>
</dbReference>
<feature type="transmembrane region" description="Helical" evidence="10">
    <location>
        <begin position="6"/>
        <end position="24"/>
    </location>
</feature>
<feature type="binding site" evidence="10">
    <location>
        <position position="64"/>
    </location>
    <ligand>
        <name>Na(+)</name>
        <dbReference type="ChEBI" id="CHEBI:29101"/>
        <note>structural</note>
    </ligand>
</feature>
<comment type="activity regulation">
    <text evidence="10">Na(+) is not transported, but it plays an essential structural role and its presence is essential for fluoride channel function.</text>
</comment>
<dbReference type="EMBL" id="CP038015">
    <property type="protein sequence ID" value="QBP39998.1"/>
    <property type="molecule type" value="Genomic_DNA"/>
</dbReference>
<comment type="catalytic activity">
    <reaction evidence="8">
        <text>fluoride(in) = fluoride(out)</text>
        <dbReference type="Rhea" id="RHEA:76159"/>
        <dbReference type="ChEBI" id="CHEBI:17051"/>
    </reaction>
    <physiologicalReaction direction="left-to-right" evidence="8">
        <dbReference type="Rhea" id="RHEA:76160"/>
    </physiologicalReaction>
</comment>
<name>A0A4P6ZVH0_9BACL</name>
<evidence type="ECO:0000256" key="3">
    <source>
        <dbReference type="ARBA" id="ARBA00022692"/>
    </source>
</evidence>
<comment type="function">
    <text evidence="9 10">Fluoride-specific ion channel. Important for reducing fluoride concentration in the cell, thus reducing its toxicity.</text>
</comment>
<evidence type="ECO:0000256" key="9">
    <source>
        <dbReference type="ARBA" id="ARBA00049940"/>
    </source>
</evidence>
<accession>A0A4P6ZVH0</accession>
<reference evidence="11 12" key="1">
    <citation type="submission" date="2019-03" db="EMBL/GenBank/DDBJ databases">
        <title>Complete genome sequence of Paenisporosarcina antarctica CGMCC 1.6503T.</title>
        <authorList>
            <person name="Rong J.-C."/>
            <person name="Chi N.-Y."/>
            <person name="Zhang Q.-F."/>
        </authorList>
    </citation>
    <scope>NUCLEOTIDE SEQUENCE [LARGE SCALE GENOMIC DNA]</scope>
    <source>
        <strain evidence="11 12">CGMCC 1.6503</strain>
    </source>
</reference>
<keyword evidence="12" id="KW-1185">Reference proteome</keyword>
<evidence type="ECO:0000313" key="12">
    <source>
        <dbReference type="Proteomes" id="UP000294292"/>
    </source>
</evidence>
<feature type="transmembrane region" description="Helical" evidence="10">
    <location>
        <begin position="31"/>
        <end position="49"/>
    </location>
</feature>
<comment type="similarity">
    <text evidence="7 10">Belongs to the fluoride channel Fluc/FEX (TC 1.A.43) family.</text>
</comment>
<dbReference type="Proteomes" id="UP000294292">
    <property type="component" value="Chromosome"/>
</dbReference>
<evidence type="ECO:0000256" key="1">
    <source>
        <dbReference type="ARBA" id="ARBA00004651"/>
    </source>
</evidence>
<keyword evidence="3 10" id="KW-0812">Transmembrane</keyword>
<feature type="binding site" evidence="10">
    <location>
        <position position="67"/>
    </location>
    <ligand>
        <name>Na(+)</name>
        <dbReference type="ChEBI" id="CHEBI:29101"/>
        <note>structural</note>
    </ligand>
</feature>
<feature type="transmembrane region" description="Helical" evidence="10">
    <location>
        <begin position="89"/>
        <end position="110"/>
    </location>
</feature>
<keyword evidence="6 10" id="KW-0407">Ion channel</keyword>
<gene>
    <name evidence="10" type="primary">fluC</name>
    <name evidence="10" type="synonym">crcB</name>
    <name evidence="11" type="ORF">E2636_01950</name>
</gene>
<dbReference type="Pfam" id="PF02537">
    <property type="entry name" value="CRCB"/>
    <property type="match status" value="1"/>
</dbReference>
<dbReference type="GO" id="GO:0046872">
    <property type="term" value="F:metal ion binding"/>
    <property type="evidence" value="ECO:0007669"/>
    <property type="project" value="UniProtKB-KW"/>
</dbReference>
<evidence type="ECO:0000256" key="4">
    <source>
        <dbReference type="ARBA" id="ARBA00022989"/>
    </source>
</evidence>
<evidence type="ECO:0000256" key="7">
    <source>
        <dbReference type="ARBA" id="ARBA00035120"/>
    </source>
</evidence>
<evidence type="ECO:0000256" key="10">
    <source>
        <dbReference type="HAMAP-Rule" id="MF_00454"/>
    </source>
</evidence>
<dbReference type="GO" id="GO:0140114">
    <property type="term" value="P:cellular detoxification of fluoride"/>
    <property type="evidence" value="ECO:0007669"/>
    <property type="project" value="UniProtKB-UniRule"/>
</dbReference>
<feature type="transmembrane region" description="Helical" evidence="10">
    <location>
        <begin position="55"/>
        <end position="77"/>
    </location>
</feature>
<keyword evidence="10" id="KW-0406">Ion transport</keyword>
<evidence type="ECO:0000256" key="8">
    <source>
        <dbReference type="ARBA" id="ARBA00035585"/>
    </source>
</evidence>
<dbReference type="KEGG" id="panc:E2636_01950"/>